<evidence type="ECO:0000256" key="5">
    <source>
        <dbReference type="ARBA" id="ARBA00022692"/>
    </source>
</evidence>
<dbReference type="SMART" id="SM00228">
    <property type="entry name" value="PDZ"/>
    <property type="match status" value="2"/>
</dbReference>
<keyword evidence="7 11" id="KW-0862">Zinc</keyword>
<evidence type="ECO:0000256" key="2">
    <source>
        <dbReference type="ARBA" id="ARBA00004141"/>
    </source>
</evidence>
<dbReference type="Pfam" id="PF17820">
    <property type="entry name" value="PDZ_6"/>
    <property type="match status" value="1"/>
</dbReference>
<evidence type="ECO:0000256" key="11">
    <source>
        <dbReference type="RuleBase" id="RU362031"/>
    </source>
</evidence>
<dbReference type="SUPFAM" id="SSF50156">
    <property type="entry name" value="PDZ domain-like"/>
    <property type="match status" value="2"/>
</dbReference>
<dbReference type="InterPro" id="IPR008915">
    <property type="entry name" value="Peptidase_M50"/>
</dbReference>
<dbReference type="GO" id="GO:0006508">
    <property type="term" value="P:proteolysis"/>
    <property type="evidence" value="ECO:0007669"/>
    <property type="project" value="UniProtKB-KW"/>
</dbReference>
<feature type="transmembrane region" description="Helical" evidence="11">
    <location>
        <begin position="6"/>
        <end position="28"/>
    </location>
</feature>
<dbReference type="InterPro" id="IPR041489">
    <property type="entry name" value="PDZ_6"/>
</dbReference>
<gene>
    <name evidence="13" type="primary">rseP</name>
    <name evidence="13" type="ORF">M6D89_04760</name>
</gene>
<comment type="cofactor">
    <cofactor evidence="1 11">
        <name>Zn(2+)</name>
        <dbReference type="ChEBI" id="CHEBI:29105"/>
    </cofactor>
</comment>
<evidence type="ECO:0000313" key="14">
    <source>
        <dbReference type="Proteomes" id="UP001139319"/>
    </source>
</evidence>
<sequence>MEIFQYIFWFFVAILVLVTVHEFGHFYVARRCGVKVLRFSIGFGKVLTSWRDKHGTEFALSAVPLGGYVKMLDEREGEVAEHELDRAFNRQSVGKRIAVVLAGPLANLILAVLIFWLVLAVSGERGIAPVIGKVEPGSVAEAANLEAGQEILKVDGVATHSWQMVQKQLLRRLGESGPLSFTVQYPESTLRYESEVELDNWLRGADEPEPLAGLGVAPFIPEVPAIVGPVEAGSPAEQAGLQSGDHIVAANDTEISSAQAWIDYVKARPEALINLEVVREGQSLNLSVTPARVSEGDSSYGRVGMGFAAYEWPEHLIRQWEYSPVSGFVAAVDRTWETSAFVLLSVKKLIFGEISTKNLSGAITIAKVAGSEAENGWRSFLRFLAALSVMLGVFNLLPIPVLDGGHLVYYLVELVKGTPVSEKAQMVGYQVGLVMVVGLTILALYNDIMRL</sequence>
<dbReference type="CDD" id="cd23081">
    <property type="entry name" value="cpPDZ_EcRseP-like"/>
    <property type="match status" value="1"/>
</dbReference>
<keyword evidence="8 11" id="KW-1133">Transmembrane helix</keyword>
<dbReference type="EC" id="3.4.24.-" evidence="11"/>
<comment type="caution">
    <text evidence="13">The sequence shown here is derived from an EMBL/GenBank/DDBJ whole genome shotgun (WGS) entry which is preliminary data.</text>
</comment>
<keyword evidence="6 11" id="KW-0378">Hydrolase</keyword>
<evidence type="ECO:0000256" key="9">
    <source>
        <dbReference type="ARBA" id="ARBA00023049"/>
    </source>
</evidence>
<dbReference type="NCBIfam" id="TIGR00054">
    <property type="entry name" value="RIP metalloprotease RseP"/>
    <property type="match status" value="1"/>
</dbReference>
<evidence type="ECO:0000256" key="4">
    <source>
        <dbReference type="ARBA" id="ARBA00022670"/>
    </source>
</evidence>
<dbReference type="Gene3D" id="2.30.42.10">
    <property type="match status" value="2"/>
</dbReference>
<dbReference type="GO" id="GO:0046872">
    <property type="term" value="F:metal ion binding"/>
    <property type="evidence" value="ECO:0007669"/>
    <property type="project" value="UniProtKB-KW"/>
</dbReference>
<reference evidence="13" key="2">
    <citation type="submission" date="2023-01" db="EMBL/GenBank/DDBJ databases">
        <title>Gilvimarinus xylanilyticus HB14 isolated from Caulerpa lentillifera aquaculture base in Hainan, China.</title>
        <authorList>
            <person name="Zhang Y.-J."/>
        </authorList>
    </citation>
    <scope>NUCLEOTIDE SEQUENCE</scope>
    <source>
        <strain evidence="13">HB14</strain>
    </source>
</reference>
<name>A0A9X2HXZ6_9GAMM</name>
<evidence type="ECO:0000256" key="7">
    <source>
        <dbReference type="ARBA" id="ARBA00022833"/>
    </source>
</evidence>
<dbReference type="EMBL" id="JAMFTH010000001">
    <property type="protein sequence ID" value="MCP8898606.1"/>
    <property type="molecule type" value="Genomic_DNA"/>
</dbReference>
<dbReference type="InterPro" id="IPR036034">
    <property type="entry name" value="PDZ_sf"/>
</dbReference>
<feature type="domain" description="PDZ" evidence="12">
    <location>
        <begin position="195"/>
        <end position="257"/>
    </location>
</feature>
<reference evidence="13" key="1">
    <citation type="submission" date="2022-05" db="EMBL/GenBank/DDBJ databases">
        <authorList>
            <person name="Sun H.-N."/>
        </authorList>
    </citation>
    <scope>NUCLEOTIDE SEQUENCE</scope>
    <source>
        <strain evidence="13">HB14</strain>
    </source>
</reference>
<keyword evidence="11" id="KW-0479">Metal-binding</keyword>
<protein>
    <recommendedName>
        <fullName evidence="11">Zinc metalloprotease</fullName>
        <ecNumber evidence="11">3.4.24.-</ecNumber>
    </recommendedName>
</protein>
<dbReference type="PANTHER" id="PTHR42837">
    <property type="entry name" value="REGULATOR OF SIGMA-E PROTEASE RSEP"/>
    <property type="match status" value="1"/>
</dbReference>
<evidence type="ECO:0000313" key="13">
    <source>
        <dbReference type="EMBL" id="MCP8898606.1"/>
    </source>
</evidence>
<dbReference type="CDD" id="cd06163">
    <property type="entry name" value="S2P-M50_PDZ_RseP-like"/>
    <property type="match status" value="2"/>
</dbReference>
<keyword evidence="4" id="KW-0645">Protease</keyword>
<keyword evidence="9 11" id="KW-0482">Metalloprotease</keyword>
<dbReference type="Pfam" id="PF02163">
    <property type="entry name" value="Peptidase_M50"/>
    <property type="match status" value="1"/>
</dbReference>
<evidence type="ECO:0000256" key="8">
    <source>
        <dbReference type="ARBA" id="ARBA00022989"/>
    </source>
</evidence>
<keyword evidence="14" id="KW-1185">Reference proteome</keyword>
<feature type="transmembrane region" description="Helical" evidence="11">
    <location>
        <begin position="97"/>
        <end position="119"/>
    </location>
</feature>
<evidence type="ECO:0000256" key="10">
    <source>
        <dbReference type="ARBA" id="ARBA00023136"/>
    </source>
</evidence>
<dbReference type="GO" id="GO:0016020">
    <property type="term" value="C:membrane"/>
    <property type="evidence" value="ECO:0007669"/>
    <property type="project" value="UniProtKB-SubCell"/>
</dbReference>
<dbReference type="PROSITE" id="PS50106">
    <property type="entry name" value="PDZ"/>
    <property type="match status" value="1"/>
</dbReference>
<dbReference type="GO" id="GO:0004222">
    <property type="term" value="F:metalloendopeptidase activity"/>
    <property type="evidence" value="ECO:0007669"/>
    <property type="project" value="InterPro"/>
</dbReference>
<evidence type="ECO:0000256" key="3">
    <source>
        <dbReference type="ARBA" id="ARBA00007931"/>
    </source>
</evidence>
<accession>A0A9X2HXZ6</accession>
<dbReference type="InterPro" id="IPR001478">
    <property type="entry name" value="PDZ"/>
</dbReference>
<comment type="similarity">
    <text evidence="3 11">Belongs to the peptidase M50B family.</text>
</comment>
<dbReference type="Proteomes" id="UP001139319">
    <property type="component" value="Unassembled WGS sequence"/>
</dbReference>
<dbReference type="RefSeq" id="WP_253966878.1">
    <property type="nucleotide sequence ID" value="NZ_JAMFTH010000001.1"/>
</dbReference>
<evidence type="ECO:0000259" key="12">
    <source>
        <dbReference type="PROSITE" id="PS50106"/>
    </source>
</evidence>
<evidence type="ECO:0000256" key="1">
    <source>
        <dbReference type="ARBA" id="ARBA00001947"/>
    </source>
</evidence>
<comment type="subcellular location">
    <subcellularLocation>
        <location evidence="2">Membrane</location>
        <topology evidence="2">Multi-pass membrane protein</topology>
    </subcellularLocation>
</comment>
<keyword evidence="5 11" id="KW-0812">Transmembrane</keyword>
<evidence type="ECO:0000256" key="6">
    <source>
        <dbReference type="ARBA" id="ARBA00022801"/>
    </source>
</evidence>
<dbReference type="AlphaFoldDB" id="A0A9X2HXZ6"/>
<keyword evidence="10 11" id="KW-0472">Membrane</keyword>
<feature type="transmembrane region" description="Helical" evidence="11">
    <location>
        <begin position="426"/>
        <end position="445"/>
    </location>
</feature>
<proteinExistence type="inferred from homology"/>
<dbReference type="PANTHER" id="PTHR42837:SF2">
    <property type="entry name" value="MEMBRANE METALLOPROTEASE ARASP2, CHLOROPLASTIC-RELATED"/>
    <property type="match status" value="1"/>
</dbReference>
<organism evidence="13 14">
    <name type="scientific">Gilvimarinus xylanilyticus</name>
    <dbReference type="NCBI Taxonomy" id="2944139"/>
    <lineage>
        <taxon>Bacteria</taxon>
        <taxon>Pseudomonadati</taxon>
        <taxon>Pseudomonadota</taxon>
        <taxon>Gammaproteobacteria</taxon>
        <taxon>Cellvibrionales</taxon>
        <taxon>Cellvibrionaceae</taxon>
        <taxon>Gilvimarinus</taxon>
    </lineage>
</organism>
<dbReference type="InterPro" id="IPR004387">
    <property type="entry name" value="Pept_M50_Zn"/>
</dbReference>